<name>A0AAU3GU73_9ACTN</name>
<accession>A0AAU3GU73</accession>
<proteinExistence type="predicted"/>
<evidence type="ECO:0000256" key="1">
    <source>
        <dbReference type="SAM" id="MobiDB-lite"/>
    </source>
</evidence>
<feature type="compositionally biased region" description="Low complexity" evidence="1">
    <location>
        <begin position="145"/>
        <end position="155"/>
    </location>
</feature>
<organism evidence="2">
    <name type="scientific">Streptomyces sp. NBC_01401</name>
    <dbReference type="NCBI Taxonomy" id="2903854"/>
    <lineage>
        <taxon>Bacteria</taxon>
        <taxon>Bacillati</taxon>
        <taxon>Actinomycetota</taxon>
        <taxon>Actinomycetes</taxon>
        <taxon>Kitasatosporales</taxon>
        <taxon>Streptomycetaceae</taxon>
        <taxon>Streptomyces</taxon>
    </lineage>
</organism>
<feature type="region of interest" description="Disordered" evidence="1">
    <location>
        <begin position="134"/>
        <end position="214"/>
    </location>
</feature>
<feature type="compositionally biased region" description="Pro residues" evidence="1">
    <location>
        <begin position="156"/>
        <end position="186"/>
    </location>
</feature>
<evidence type="ECO:0000313" key="2">
    <source>
        <dbReference type="EMBL" id="WTY95723.1"/>
    </source>
</evidence>
<feature type="compositionally biased region" description="Low complexity" evidence="1">
    <location>
        <begin position="187"/>
        <end position="201"/>
    </location>
</feature>
<sequence>MDVPTLVLLGAAGGLLRGVLDLYARFVSWQADRRVHRRLTADGTAREAPPQFRAYFDPAVDIVAAVLHSGMGAGAAVLFGTTGQINGEYATIVVGMSAPMLLTQLSRIQTVNESLTAVQQSAEVTEVTEVAETASGDAAGEATQAGALSAAAPRAEPSPAPPTGPDLTPLPPEGTPVRVPPVPSPRPTATTADPADGPAPRLRQGPAAMEEEGV</sequence>
<dbReference type="AlphaFoldDB" id="A0AAU3GU73"/>
<gene>
    <name evidence="2" type="ORF">OG626_12840</name>
</gene>
<protein>
    <submittedName>
        <fullName evidence="2">Uncharacterized protein</fullName>
    </submittedName>
</protein>
<dbReference type="EMBL" id="CP109535">
    <property type="protein sequence ID" value="WTY95723.1"/>
    <property type="molecule type" value="Genomic_DNA"/>
</dbReference>
<reference evidence="2" key="1">
    <citation type="submission" date="2022-10" db="EMBL/GenBank/DDBJ databases">
        <title>The complete genomes of actinobacterial strains from the NBC collection.</title>
        <authorList>
            <person name="Joergensen T.S."/>
            <person name="Alvarez Arevalo M."/>
            <person name="Sterndorff E.B."/>
            <person name="Faurdal D."/>
            <person name="Vuksanovic O."/>
            <person name="Mourched A.-S."/>
            <person name="Charusanti P."/>
            <person name="Shaw S."/>
            <person name="Blin K."/>
            <person name="Weber T."/>
        </authorList>
    </citation>
    <scope>NUCLEOTIDE SEQUENCE</scope>
    <source>
        <strain evidence="2">NBC_01401</strain>
    </source>
</reference>